<name>A0A430J9M3_9BACL</name>
<proteinExistence type="predicted"/>
<gene>
    <name evidence="1" type="ORF">EJQ19_21435</name>
</gene>
<dbReference type="InterPro" id="IPR013078">
    <property type="entry name" value="His_Pase_superF_clade-1"/>
</dbReference>
<dbReference type="PANTHER" id="PTHR48100:SF1">
    <property type="entry name" value="HISTIDINE PHOSPHATASE FAMILY PROTEIN-RELATED"/>
    <property type="match status" value="1"/>
</dbReference>
<sequence length="183" mass="20937">MEKLYLIRHCKAAGQAAEAELTMEGFAQAQELADFLMDHGIEKIVCSPFLRAIQSIQPLAQRLHVEIEIKNRLAERVLSSRDLPDWLDHLRNSFHDLDKCLPGGESSRAAMQRIRSVVDELRTADHKCIAAVTHGNLMSLLLKHVDNRFGFEQWQSLSNPDIYCLSEFDAEPKLQRIWTSKEI</sequence>
<dbReference type="InterPro" id="IPR050275">
    <property type="entry name" value="PGM_Phosphatase"/>
</dbReference>
<keyword evidence="2" id="KW-1185">Reference proteome</keyword>
<organism evidence="1 2">
    <name type="scientific">Paenibacillus whitsoniae</name>
    <dbReference type="NCBI Taxonomy" id="2496558"/>
    <lineage>
        <taxon>Bacteria</taxon>
        <taxon>Bacillati</taxon>
        <taxon>Bacillota</taxon>
        <taxon>Bacilli</taxon>
        <taxon>Bacillales</taxon>
        <taxon>Paenibacillaceae</taxon>
        <taxon>Paenibacillus</taxon>
    </lineage>
</organism>
<dbReference type="InterPro" id="IPR029033">
    <property type="entry name" value="His_PPase_superfam"/>
</dbReference>
<dbReference type="PANTHER" id="PTHR48100">
    <property type="entry name" value="BROAD-SPECIFICITY PHOSPHATASE YOR283W-RELATED"/>
    <property type="match status" value="1"/>
</dbReference>
<reference evidence="1 2" key="1">
    <citation type="submission" date="2018-12" db="EMBL/GenBank/DDBJ databases">
        <title>Bacillus ochoae sp. nov., Paenibacillus whitsoniae sp. nov., Paenibacillus spiritus sp. nov. Isolated from the Mars Exploration Rover during spacecraft assembly.</title>
        <authorList>
            <person name="Seuylemezian A."/>
            <person name="Vaishampayan P."/>
        </authorList>
    </citation>
    <scope>NUCLEOTIDE SEQUENCE [LARGE SCALE GENOMIC DNA]</scope>
    <source>
        <strain evidence="1 2">MER 54</strain>
    </source>
</reference>
<dbReference type="AlphaFoldDB" id="A0A430J9M3"/>
<evidence type="ECO:0000313" key="1">
    <source>
        <dbReference type="EMBL" id="RTE07203.1"/>
    </source>
</evidence>
<dbReference type="SMART" id="SM00855">
    <property type="entry name" value="PGAM"/>
    <property type="match status" value="1"/>
</dbReference>
<comment type="caution">
    <text evidence="1">The sequence shown here is derived from an EMBL/GenBank/DDBJ whole genome shotgun (WGS) entry which is preliminary data.</text>
</comment>
<dbReference type="SUPFAM" id="SSF53254">
    <property type="entry name" value="Phosphoglycerate mutase-like"/>
    <property type="match status" value="1"/>
</dbReference>
<dbReference type="CDD" id="cd07067">
    <property type="entry name" value="HP_PGM_like"/>
    <property type="match status" value="1"/>
</dbReference>
<dbReference type="Proteomes" id="UP000276128">
    <property type="component" value="Unassembled WGS sequence"/>
</dbReference>
<dbReference type="Gene3D" id="3.40.50.1240">
    <property type="entry name" value="Phosphoglycerate mutase-like"/>
    <property type="match status" value="1"/>
</dbReference>
<protein>
    <submittedName>
        <fullName evidence="1">Histidine phosphatase family protein</fullName>
    </submittedName>
</protein>
<dbReference type="Pfam" id="PF00300">
    <property type="entry name" value="His_Phos_1"/>
    <property type="match status" value="1"/>
</dbReference>
<dbReference type="GO" id="GO:0005737">
    <property type="term" value="C:cytoplasm"/>
    <property type="evidence" value="ECO:0007669"/>
    <property type="project" value="TreeGrafter"/>
</dbReference>
<dbReference type="EMBL" id="RXHU01000066">
    <property type="protein sequence ID" value="RTE07203.1"/>
    <property type="molecule type" value="Genomic_DNA"/>
</dbReference>
<dbReference type="GO" id="GO:0016791">
    <property type="term" value="F:phosphatase activity"/>
    <property type="evidence" value="ECO:0007669"/>
    <property type="project" value="TreeGrafter"/>
</dbReference>
<dbReference type="OrthoDB" id="512570at2"/>
<accession>A0A430J9M3</accession>
<evidence type="ECO:0000313" key="2">
    <source>
        <dbReference type="Proteomes" id="UP000276128"/>
    </source>
</evidence>